<protein>
    <submittedName>
        <fullName evidence="1">Uncharacterized protein</fullName>
    </submittedName>
</protein>
<evidence type="ECO:0000313" key="2">
    <source>
        <dbReference type="Proteomes" id="UP000613512"/>
    </source>
</evidence>
<reference evidence="1" key="1">
    <citation type="journal article" date="2014" name="Int. J. Syst. Evol. Microbiol.">
        <title>Complete genome sequence of Corynebacterium casei LMG S-19264T (=DSM 44701T), isolated from a smear-ripened cheese.</title>
        <authorList>
            <consortium name="US DOE Joint Genome Institute (JGI-PGF)"/>
            <person name="Walter F."/>
            <person name="Albersmeier A."/>
            <person name="Kalinowski J."/>
            <person name="Ruckert C."/>
        </authorList>
    </citation>
    <scope>NUCLEOTIDE SEQUENCE</scope>
    <source>
        <strain evidence="1">CGMCC 1.12408</strain>
    </source>
</reference>
<evidence type="ECO:0000313" key="1">
    <source>
        <dbReference type="EMBL" id="GGA62329.1"/>
    </source>
</evidence>
<keyword evidence="2" id="KW-1185">Reference proteome</keyword>
<organism evidence="1 2">
    <name type="scientific">Ornithinibacillus halotolerans</name>
    <dbReference type="NCBI Taxonomy" id="1274357"/>
    <lineage>
        <taxon>Bacteria</taxon>
        <taxon>Bacillati</taxon>
        <taxon>Bacillota</taxon>
        <taxon>Bacilli</taxon>
        <taxon>Bacillales</taxon>
        <taxon>Bacillaceae</taxon>
        <taxon>Ornithinibacillus</taxon>
    </lineage>
</organism>
<name>A0A916W374_9BACI</name>
<comment type="caution">
    <text evidence="1">The sequence shown here is derived from an EMBL/GenBank/DDBJ whole genome shotgun (WGS) entry which is preliminary data.</text>
</comment>
<gene>
    <name evidence="1" type="ORF">GCM10008025_02860</name>
</gene>
<dbReference type="EMBL" id="BMEY01000001">
    <property type="protein sequence ID" value="GGA62329.1"/>
    <property type="molecule type" value="Genomic_DNA"/>
</dbReference>
<dbReference type="AlphaFoldDB" id="A0A916W374"/>
<proteinExistence type="predicted"/>
<dbReference type="Proteomes" id="UP000613512">
    <property type="component" value="Unassembled WGS sequence"/>
</dbReference>
<reference evidence="1" key="2">
    <citation type="submission" date="2020-09" db="EMBL/GenBank/DDBJ databases">
        <authorList>
            <person name="Sun Q."/>
            <person name="Zhou Y."/>
        </authorList>
    </citation>
    <scope>NUCLEOTIDE SEQUENCE</scope>
    <source>
        <strain evidence="1">CGMCC 1.12408</strain>
    </source>
</reference>
<accession>A0A916W374</accession>
<sequence length="41" mass="4814">MGWALLLIVGYTPILFRMHRKINILEEEISKLKKLSETSKI</sequence>